<proteinExistence type="inferred from homology"/>
<gene>
    <name evidence="5" type="ORF">QJS10_CPA08g01278</name>
</gene>
<accession>A0AAV9ECB5</accession>
<comment type="subcellular location">
    <subcellularLocation>
        <location evidence="4">Secreted</location>
        <location evidence="4">Extracellular space</location>
        <location evidence="4">Apoplast</location>
    </subcellularLocation>
</comment>
<evidence type="ECO:0000256" key="3">
    <source>
        <dbReference type="ARBA" id="ARBA00022525"/>
    </source>
</evidence>
<keyword evidence="6" id="KW-1185">Reference proteome</keyword>
<comment type="function">
    <text evidence="4">Dirigent proteins impart stereoselectivity on the phenoxy radical-coupling reaction, yielding optically active lignans from two molecules of coniferyl alcohol in the biosynthesis of lignans, flavonolignans, and alkaloids and thus plays a central role in plant secondary metabolism.</text>
</comment>
<dbReference type="InterPro" id="IPR044859">
    <property type="entry name" value="Allene_oxi_cyc_Dirigent"/>
</dbReference>
<dbReference type="InterPro" id="IPR004265">
    <property type="entry name" value="Dirigent"/>
</dbReference>
<dbReference type="Gene3D" id="2.40.480.10">
    <property type="entry name" value="Allene oxide cyclase-like"/>
    <property type="match status" value="1"/>
</dbReference>
<dbReference type="EMBL" id="JAUJYO010000008">
    <property type="protein sequence ID" value="KAK1311141.1"/>
    <property type="molecule type" value="Genomic_DNA"/>
</dbReference>
<keyword evidence="4" id="KW-0052">Apoplast</keyword>
<protein>
    <recommendedName>
        <fullName evidence="4">Dirigent protein</fullName>
    </recommendedName>
</protein>
<evidence type="ECO:0000313" key="6">
    <source>
        <dbReference type="Proteomes" id="UP001180020"/>
    </source>
</evidence>
<dbReference type="GO" id="GO:0009699">
    <property type="term" value="P:phenylpropanoid biosynthetic process"/>
    <property type="evidence" value="ECO:0007669"/>
    <property type="project" value="UniProtKB-ARBA"/>
</dbReference>
<evidence type="ECO:0000256" key="4">
    <source>
        <dbReference type="RuleBase" id="RU363099"/>
    </source>
</evidence>
<evidence type="ECO:0000313" key="5">
    <source>
        <dbReference type="EMBL" id="KAK1311141.1"/>
    </source>
</evidence>
<comment type="caution">
    <text evidence="5">The sequence shown here is derived from an EMBL/GenBank/DDBJ whole genome shotgun (WGS) entry which is preliminary data.</text>
</comment>
<dbReference type="GO" id="GO:0048046">
    <property type="term" value="C:apoplast"/>
    <property type="evidence" value="ECO:0007669"/>
    <property type="project" value="UniProtKB-SubCell"/>
</dbReference>
<comment type="similarity">
    <text evidence="1 4">Belongs to the plant dirigent protein family.</text>
</comment>
<dbReference type="PANTHER" id="PTHR21495">
    <property type="entry name" value="NUCLEOPORIN-RELATED"/>
    <property type="match status" value="1"/>
</dbReference>
<keyword evidence="3 4" id="KW-0964">Secreted</keyword>
<organism evidence="5 6">
    <name type="scientific">Acorus calamus</name>
    <name type="common">Sweet flag</name>
    <dbReference type="NCBI Taxonomy" id="4465"/>
    <lineage>
        <taxon>Eukaryota</taxon>
        <taxon>Viridiplantae</taxon>
        <taxon>Streptophyta</taxon>
        <taxon>Embryophyta</taxon>
        <taxon>Tracheophyta</taxon>
        <taxon>Spermatophyta</taxon>
        <taxon>Magnoliopsida</taxon>
        <taxon>Liliopsida</taxon>
        <taxon>Acoraceae</taxon>
        <taxon>Acorus</taxon>
    </lineage>
</organism>
<name>A0AAV9ECB5_ACOCL</name>
<reference evidence="5" key="1">
    <citation type="journal article" date="2023" name="Nat. Commun.">
        <title>Diploid and tetraploid genomes of Acorus and the evolution of monocots.</title>
        <authorList>
            <person name="Ma L."/>
            <person name="Liu K.W."/>
            <person name="Li Z."/>
            <person name="Hsiao Y.Y."/>
            <person name="Qi Y."/>
            <person name="Fu T."/>
            <person name="Tang G.D."/>
            <person name="Zhang D."/>
            <person name="Sun W.H."/>
            <person name="Liu D.K."/>
            <person name="Li Y."/>
            <person name="Chen G.Z."/>
            <person name="Liu X.D."/>
            <person name="Liao X.Y."/>
            <person name="Jiang Y.T."/>
            <person name="Yu X."/>
            <person name="Hao Y."/>
            <person name="Huang J."/>
            <person name="Zhao X.W."/>
            <person name="Ke S."/>
            <person name="Chen Y.Y."/>
            <person name="Wu W.L."/>
            <person name="Hsu J.L."/>
            <person name="Lin Y.F."/>
            <person name="Huang M.D."/>
            <person name="Li C.Y."/>
            <person name="Huang L."/>
            <person name="Wang Z.W."/>
            <person name="Zhao X."/>
            <person name="Zhong W.Y."/>
            <person name="Peng D.H."/>
            <person name="Ahmad S."/>
            <person name="Lan S."/>
            <person name="Zhang J.S."/>
            <person name="Tsai W.C."/>
            <person name="Van de Peer Y."/>
            <person name="Liu Z.J."/>
        </authorList>
    </citation>
    <scope>NUCLEOTIDE SEQUENCE</scope>
    <source>
        <strain evidence="5">CP</strain>
    </source>
</reference>
<comment type="subunit">
    <text evidence="2 4">Homodimer.</text>
</comment>
<feature type="signal peptide" evidence="4">
    <location>
        <begin position="1"/>
        <end position="23"/>
    </location>
</feature>
<evidence type="ECO:0000256" key="2">
    <source>
        <dbReference type="ARBA" id="ARBA00011738"/>
    </source>
</evidence>
<evidence type="ECO:0000256" key="1">
    <source>
        <dbReference type="ARBA" id="ARBA00010746"/>
    </source>
</evidence>
<dbReference type="AlphaFoldDB" id="A0AAV9ECB5"/>
<feature type="chain" id="PRO_5043105647" description="Dirigent protein" evidence="4">
    <location>
        <begin position="24"/>
        <end position="116"/>
    </location>
</feature>
<reference evidence="5" key="2">
    <citation type="submission" date="2023-06" db="EMBL/GenBank/DDBJ databases">
        <authorList>
            <person name="Ma L."/>
            <person name="Liu K.-W."/>
            <person name="Li Z."/>
            <person name="Hsiao Y.-Y."/>
            <person name="Qi Y."/>
            <person name="Fu T."/>
            <person name="Tang G."/>
            <person name="Zhang D."/>
            <person name="Sun W.-H."/>
            <person name="Liu D.-K."/>
            <person name="Li Y."/>
            <person name="Chen G.-Z."/>
            <person name="Liu X.-D."/>
            <person name="Liao X.-Y."/>
            <person name="Jiang Y.-T."/>
            <person name="Yu X."/>
            <person name="Hao Y."/>
            <person name="Huang J."/>
            <person name="Zhao X.-W."/>
            <person name="Ke S."/>
            <person name="Chen Y.-Y."/>
            <person name="Wu W.-L."/>
            <person name="Hsu J.-L."/>
            <person name="Lin Y.-F."/>
            <person name="Huang M.-D."/>
            <person name="Li C.-Y."/>
            <person name="Huang L."/>
            <person name="Wang Z.-W."/>
            <person name="Zhao X."/>
            <person name="Zhong W.-Y."/>
            <person name="Peng D.-H."/>
            <person name="Ahmad S."/>
            <person name="Lan S."/>
            <person name="Zhang J.-S."/>
            <person name="Tsai W.-C."/>
            <person name="Van De Peer Y."/>
            <person name="Liu Z.-J."/>
        </authorList>
    </citation>
    <scope>NUCLEOTIDE SEQUENCE</scope>
    <source>
        <strain evidence="5">CP</strain>
        <tissue evidence="5">Leaves</tissue>
    </source>
</reference>
<sequence length="116" mass="12675">MATTKYNPLIMLTITIFITHSTTTTKANSNNLHQEKQSHLHIYLHGIVSSPNPTVIRVAAANTTYKSPTTFGSVAVLDDPLTEGSDARSRLIGRAQGSYMFASKEEVGLLMVVNLR</sequence>
<keyword evidence="4" id="KW-0732">Signal</keyword>
<dbReference type="Pfam" id="PF03018">
    <property type="entry name" value="Dirigent"/>
    <property type="match status" value="1"/>
</dbReference>
<dbReference type="Proteomes" id="UP001180020">
    <property type="component" value="Unassembled WGS sequence"/>
</dbReference>